<accession>A0ABZ0YH35</accession>
<sequence>MTIMFFNLVDQLSKISAWLSKLALIILAVAMLYEVIARYVFNASTIWAFDISYMATGIAFMLGVAWTAQVDGHVKVDVLSSLMPKRISRIITGIAYIVVLFPTLSLVAWFGWKKSLSAFTTNEVEMVSTWAPKMWPFYTCIAFGLTLLALQVLVIGLRSFIDNTHHNKAN</sequence>
<protein>
    <recommendedName>
        <fullName evidence="9">TRAP transporter small permease protein</fullName>
    </recommendedName>
</protein>
<evidence type="ECO:0000256" key="9">
    <source>
        <dbReference type="RuleBase" id="RU369079"/>
    </source>
</evidence>
<evidence type="ECO:0000256" key="6">
    <source>
        <dbReference type="ARBA" id="ARBA00022989"/>
    </source>
</evidence>
<feature type="transmembrane region" description="Helical" evidence="9">
    <location>
        <begin position="47"/>
        <end position="69"/>
    </location>
</feature>
<evidence type="ECO:0000256" key="1">
    <source>
        <dbReference type="ARBA" id="ARBA00004429"/>
    </source>
</evidence>
<evidence type="ECO:0000256" key="8">
    <source>
        <dbReference type="ARBA" id="ARBA00038436"/>
    </source>
</evidence>
<reference evidence="11 12" key="1">
    <citation type="submission" date="2023-11" db="EMBL/GenBank/DDBJ databases">
        <title>MicrobeMod: A computational toolkit for identifying prokaryotic methylation and restriction-modification with nanopore sequencing.</title>
        <authorList>
            <person name="Crits-Christoph A."/>
            <person name="Kang S.C."/>
            <person name="Lee H."/>
            <person name="Ostrov N."/>
        </authorList>
    </citation>
    <scope>NUCLEOTIDE SEQUENCE [LARGE SCALE GENOMIC DNA]</scope>
    <source>
        <strain evidence="11 12">ATCC BAA-805</strain>
    </source>
</reference>
<feature type="domain" description="Tripartite ATP-independent periplasmic transporters DctQ component" evidence="10">
    <location>
        <begin position="28"/>
        <end position="154"/>
    </location>
</feature>
<evidence type="ECO:0000256" key="5">
    <source>
        <dbReference type="ARBA" id="ARBA00022692"/>
    </source>
</evidence>
<feature type="transmembrane region" description="Helical" evidence="9">
    <location>
        <begin position="135"/>
        <end position="157"/>
    </location>
</feature>
<name>A0ABZ0YH35_9GAMM</name>
<keyword evidence="4 9" id="KW-0997">Cell inner membrane</keyword>
<keyword evidence="3" id="KW-1003">Cell membrane</keyword>
<dbReference type="EMBL" id="CP140255">
    <property type="protein sequence ID" value="WQH11398.1"/>
    <property type="molecule type" value="Genomic_DNA"/>
</dbReference>
<comment type="subunit">
    <text evidence="9">The complex comprises the extracytoplasmic solute receptor protein and the two transmembrane proteins.</text>
</comment>
<keyword evidence="12" id="KW-1185">Reference proteome</keyword>
<organism evidence="11 12">
    <name type="scientific">Vreelandella neptunia</name>
    <dbReference type="NCBI Taxonomy" id="115551"/>
    <lineage>
        <taxon>Bacteria</taxon>
        <taxon>Pseudomonadati</taxon>
        <taxon>Pseudomonadota</taxon>
        <taxon>Gammaproteobacteria</taxon>
        <taxon>Oceanospirillales</taxon>
        <taxon>Halomonadaceae</taxon>
        <taxon>Vreelandella</taxon>
    </lineage>
</organism>
<comment type="function">
    <text evidence="9">Part of the tripartite ATP-independent periplasmic (TRAP) transport system.</text>
</comment>
<evidence type="ECO:0000313" key="11">
    <source>
        <dbReference type="EMBL" id="WQH11398.1"/>
    </source>
</evidence>
<proteinExistence type="inferred from homology"/>
<evidence type="ECO:0000259" key="10">
    <source>
        <dbReference type="Pfam" id="PF04290"/>
    </source>
</evidence>
<keyword evidence="2 9" id="KW-0813">Transport</keyword>
<dbReference type="RefSeq" id="WP_244286459.1">
    <property type="nucleotide sequence ID" value="NZ_CP140255.1"/>
</dbReference>
<keyword evidence="7 9" id="KW-0472">Membrane</keyword>
<dbReference type="Proteomes" id="UP001324794">
    <property type="component" value="Chromosome"/>
</dbReference>
<evidence type="ECO:0000256" key="4">
    <source>
        <dbReference type="ARBA" id="ARBA00022519"/>
    </source>
</evidence>
<keyword evidence="6 9" id="KW-1133">Transmembrane helix</keyword>
<comment type="subcellular location">
    <subcellularLocation>
        <location evidence="1 9">Cell inner membrane</location>
        <topology evidence="1 9">Multi-pass membrane protein</topology>
    </subcellularLocation>
</comment>
<comment type="similarity">
    <text evidence="8 9">Belongs to the TRAP transporter small permease family.</text>
</comment>
<evidence type="ECO:0000256" key="3">
    <source>
        <dbReference type="ARBA" id="ARBA00022475"/>
    </source>
</evidence>
<keyword evidence="5 9" id="KW-0812">Transmembrane</keyword>
<feature type="transmembrane region" description="Helical" evidence="9">
    <location>
        <begin position="21"/>
        <end position="41"/>
    </location>
</feature>
<gene>
    <name evidence="11" type="ORF">SR894_14680</name>
</gene>
<evidence type="ECO:0000256" key="7">
    <source>
        <dbReference type="ARBA" id="ARBA00023136"/>
    </source>
</evidence>
<dbReference type="InterPro" id="IPR007387">
    <property type="entry name" value="TRAP_DctQ"/>
</dbReference>
<dbReference type="Pfam" id="PF04290">
    <property type="entry name" value="DctQ"/>
    <property type="match status" value="1"/>
</dbReference>
<dbReference type="InterPro" id="IPR055348">
    <property type="entry name" value="DctQ"/>
</dbReference>
<feature type="transmembrane region" description="Helical" evidence="9">
    <location>
        <begin position="90"/>
        <end position="112"/>
    </location>
</feature>
<evidence type="ECO:0000256" key="2">
    <source>
        <dbReference type="ARBA" id="ARBA00022448"/>
    </source>
</evidence>
<evidence type="ECO:0000313" key="12">
    <source>
        <dbReference type="Proteomes" id="UP001324794"/>
    </source>
</evidence>
<dbReference type="PANTHER" id="PTHR35011">
    <property type="entry name" value="2,3-DIKETO-L-GULONATE TRAP TRANSPORTER SMALL PERMEASE PROTEIN YIAM"/>
    <property type="match status" value="1"/>
</dbReference>